<evidence type="ECO:0000256" key="1">
    <source>
        <dbReference type="ARBA" id="ARBA00022722"/>
    </source>
</evidence>
<protein>
    <submittedName>
        <fullName evidence="5">Uncharacterized protein</fullName>
    </submittedName>
</protein>
<accession>A0A5N6FTD1</accession>
<accession>A0A8H6E3N3</accession>
<comment type="caution">
    <text evidence="5">The sequence shown here is derived from an EMBL/GenBank/DDBJ whole genome shotgun (WGS) entry which is preliminary data.</text>
</comment>
<dbReference type="PROSITE" id="PS00028">
    <property type="entry name" value="ZINC_FINGER_C2H2_1"/>
    <property type="match status" value="1"/>
</dbReference>
<evidence type="ECO:0000256" key="2">
    <source>
        <dbReference type="ARBA" id="ARBA00022801"/>
    </source>
</evidence>
<evidence type="ECO:0000256" key="4">
    <source>
        <dbReference type="SAM" id="MobiDB-lite"/>
    </source>
</evidence>
<sequence length="483" mass="54252">MALTENPSLANQSSPTKKIKCLRCKKDDFKSAKGLARHQDALGHHPVVCPICNKEFGTEKGRNDHKKSHERRPKPRNKSTVAPMPGSATQHEPEQVNQQMQRQQQKTQLSVAQEVEHLAFAFSQLSGTTLYGQSETIGLVGGSLNEVRLYFNGNFFMTLSAAEQELVYANLLTRCHSDARLLKQGYTMQNWNGAYNTRKATVPRYRFKETPKPNLHQKRRAVVIDCEMVQVKRWRREVAFLSAVDFLTGEVLINHYVQPTDKVTDWTTRVSGITPAAMAEAVANGQALNGWQSARQALFNYVDAQTVLIGHALNSDLDVLGIYHSRVVDSVIVASEAVFGILSVFSRLYSLKTLSEEFLNLQIQPENHPHVCLEDTLATRDVVLSFLRDPEGLITWARMAKAKHEAEQAEREAKRRQKRQQQEAANQSHGPPANAPQSLVFQGFCDIDVYGGYYDDSETLRWSNTAEACGWPDPDTGSDPWSD</sequence>
<evidence type="ECO:0000313" key="6">
    <source>
        <dbReference type="Proteomes" id="UP000541154"/>
    </source>
</evidence>
<dbReference type="GO" id="GO:0000027">
    <property type="term" value="P:ribosomal large subunit assembly"/>
    <property type="evidence" value="ECO:0007669"/>
    <property type="project" value="TreeGrafter"/>
</dbReference>
<dbReference type="GO" id="GO:0005634">
    <property type="term" value="C:nucleus"/>
    <property type="evidence" value="ECO:0007669"/>
    <property type="project" value="TreeGrafter"/>
</dbReference>
<reference evidence="5 6" key="1">
    <citation type="submission" date="2019-04" db="EMBL/GenBank/DDBJ databases">
        <title>Aspergillus burnettii sp. nov., novel species from soil in southeast Queensland.</title>
        <authorList>
            <person name="Gilchrist C.L.M."/>
            <person name="Pitt J.I."/>
            <person name="Lange L."/>
            <person name="Lacey H.J."/>
            <person name="Vuong D."/>
            <person name="Midgley D.J."/>
            <person name="Greenfield P."/>
            <person name="Bradbury M."/>
            <person name="Lacey E."/>
            <person name="Busk P.K."/>
            <person name="Pilgaard B."/>
            <person name="Chooi Y.H."/>
            <person name="Piggott A.M."/>
        </authorList>
    </citation>
    <scope>NUCLEOTIDE SEQUENCE [LARGE SCALE GENOMIC DNA]</scope>
    <source>
        <strain evidence="5 6">FRR 5400</strain>
    </source>
</reference>
<dbReference type="InterPro" id="IPR013520">
    <property type="entry name" value="Ribonucl_H"/>
</dbReference>
<dbReference type="InterPro" id="IPR047021">
    <property type="entry name" value="REXO1/3/4-like"/>
</dbReference>
<dbReference type="InterPro" id="IPR013087">
    <property type="entry name" value="Znf_C2H2_type"/>
</dbReference>
<dbReference type="InterPro" id="IPR012337">
    <property type="entry name" value="RNaseH-like_sf"/>
</dbReference>
<organism evidence="5 6">
    <name type="scientific">Petromyces alliaceus</name>
    <name type="common">Aspergillus alliaceus</name>
    <dbReference type="NCBI Taxonomy" id="209559"/>
    <lineage>
        <taxon>Eukaryota</taxon>
        <taxon>Fungi</taxon>
        <taxon>Dikarya</taxon>
        <taxon>Ascomycota</taxon>
        <taxon>Pezizomycotina</taxon>
        <taxon>Eurotiomycetes</taxon>
        <taxon>Eurotiomycetidae</taxon>
        <taxon>Eurotiales</taxon>
        <taxon>Aspergillaceae</taxon>
        <taxon>Aspergillus</taxon>
        <taxon>Aspergillus subgen. Circumdati</taxon>
    </lineage>
</organism>
<dbReference type="GO" id="GO:0004527">
    <property type="term" value="F:exonuclease activity"/>
    <property type="evidence" value="ECO:0007669"/>
    <property type="project" value="UniProtKB-KW"/>
</dbReference>
<dbReference type="OMA" id="NEVRLYY"/>
<feature type="region of interest" description="Disordered" evidence="4">
    <location>
        <begin position="405"/>
        <end position="435"/>
    </location>
</feature>
<dbReference type="InterPro" id="IPR036397">
    <property type="entry name" value="RNaseH_sf"/>
</dbReference>
<dbReference type="SMART" id="SM00479">
    <property type="entry name" value="EXOIII"/>
    <property type="match status" value="1"/>
</dbReference>
<dbReference type="Gene3D" id="3.30.160.60">
    <property type="entry name" value="Classic Zinc Finger"/>
    <property type="match status" value="1"/>
</dbReference>
<gene>
    <name evidence="5" type="ORF">ETB97_004681</name>
</gene>
<dbReference type="CDD" id="cd06137">
    <property type="entry name" value="DEDDh_RNase"/>
    <property type="match status" value="1"/>
</dbReference>
<feature type="compositionally biased region" description="Basic residues" evidence="4">
    <location>
        <begin position="63"/>
        <end position="77"/>
    </location>
</feature>
<dbReference type="SUPFAM" id="SSF53098">
    <property type="entry name" value="Ribonuclease H-like"/>
    <property type="match status" value="1"/>
</dbReference>
<dbReference type="EMBL" id="SPNV01000215">
    <property type="protein sequence ID" value="KAF5858227.1"/>
    <property type="molecule type" value="Genomic_DNA"/>
</dbReference>
<dbReference type="AlphaFoldDB" id="A0A5N6FTD1"/>
<feature type="compositionally biased region" description="Low complexity" evidence="4">
    <location>
        <begin position="95"/>
        <end position="108"/>
    </location>
</feature>
<dbReference type="Pfam" id="PF00929">
    <property type="entry name" value="RNase_T"/>
    <property type="match status" value="1"/>
</dbReference>
<dbReference type="PANTHER" id="PTHR12801">
    <property type="entry name" value="RNA EXONUCLEASE REXO1 / RECO3 FAMILY MEMBER-RELATED"/>
    <property type="match status" value="1"/>
</dbReference>
<dbReference type="GO" id="GO:0003676">
    <property type="term" value="F:nucleic acid binding"/>
    <property type="evidence" value="ECO:0007669"/>
    <property type="project" value="InterPro"/>
</dbReference>
<dbReference type="Proteomes" id="UP000541154">
    <property type="component" value="Unassembled WGS sequence"/>
</dbReference>
<keyword evidence="6" id="KW-1185">Reference proteome</keyword>
<keyword evidence="1" id="KW-0540">Nuclease</keyword>
<proteinExistence type="predicted"/>
<evidence type="ECO:0000313" key="5">
    <source>
        <dbReference type="EMBL" id="KAF5858227.1"/>
    </source>
</evidence>
<dbReference type="GO" id="GO:0006364">
    <property type="term" value="P:rRNA processing"/>
    <property type="evidence" value="ECO:0007669"/>
    <property type="project" value="TreeGrafter"/>
</dbReference>
<evidence type="ECO:0000256" key="3">
    <source>
        <dbReference type="ARBA" id="ARBA00022839"/>
    </source>
</evidence>
<dbReference type="Gene3D" id="3.30.420.10">
    <property type="entry name" value="Ribonuclease H-like superfamily/Ribonuclease H"/>
    <property type="match status" value="1"/>
</dbReference>
<dbReference type="SMART" id="SM00355">
    <property type="entry name" value="ZnF_C2H2"/>
    <property type="match status" value="2"/>
</dbReference>
<name>A0A5N6FTD1_PETAA</name>
<keyword evidence="3" id="KW-0269">Exonuclease</keyword>
<feature type="region of interest" description="Disordered" evidence="4">
    <location>
        <begin position="55"/>
        <end position="108"/>
    </location>
</feature>
<dbReference type="PANTHER" id="PTHR12801:SF114">
    <property type="entry name" value="EXONUCLEASE, PUTATIVE (AFU_ORTHOLOGUE AFUA_7G00870)-RELATED"/>
    <property type="match status" value="1"/>
</dbReference>
<keyword evidence="2" id="KW-0378">Hydrolase</keyword>